<keyword evidence="5 6" id="KW-0472">Membrane</keyword>
<dbReference type="InterPro" id="IPR043128">
    <property type="entry name" value="Rev_trsase/Diguanyl_cyclase"/>
</dbReference>
<evidence type="ECO:0000256" key="4">
    <source>
        <dbReference type="ARBA" id="ARBA00022989"/>
    </source>
</evidence>
<feature type="transmembrane region" description="Helical" evidence="6">
    <location>
        <begin position="6"/>
        <end position="24"/>
    </location>
</feature>
<keyword evidence="4 6" id="KW-1133">Transmembrane helix</keyword>
<reference evidence="8 9" key="1">
    <citation type="submission" date="2019-01" db="EMBL/GenBank/DDBJ databases">
        <title>Draft genome sequences of the type strains of six Macrococcus species.</title>
        <authorList>
            <person name="Mazhar S."/>
            <person name="Altermann E."/>
            <person name="Hill C."/>
            <person name="Mcauliffe O."/>
        </authorList>
    </citation>
    <scope>NUCLEOTIDE SEQUENCE [LARGE SCALE GENOMIC DNA]</scope>
    <source>
        <strain evidence="8 9">CCM4815</strain>
    </source>
</reference>
<dbReference type="InterPro" id="IPR011620">
    <property type="entry name" value="Sig_transdc_His_kinase_LytS_TM"/>
</dbReference>
<evidence type="ECO:0000256" key="2">
    <source>
        <dbReference type="ARBA" id="ARBA00022475"/>
    </source>
</evidence>
<dbReference type="InterPro" id="IPR050469">
    <property type="entry name" value="Diguanylate_Cyclase"/>
</dbReference>
<dbReference type="GO" id="GO:0043709">
    <property type="term" value="P:cell adhesion involved in single-species biofilm formation"/>
    <property type="evidence" value="ECO:0007669"/>
    <property type="project" value="TreeGrafter"/>
</dbReference>
<dbReference type="Pfam" id="PF00990">
    <property type="entry name" value="GGDEF"/>
    <property type="match status" value="1"/>
</dbReference>
<sequence length="352" mass="39829">MIEAVIFNIAVALSGIYLFHRMQFFEEKEIVFSKNYITLLMTLISLLLMSYPIAFHHMSFHLAFVPLLFLGRYTNTVYTLLSAVVLAVLQITVFHGTWVDALVLIGIGISVGVIGPFIKMSHFASIQVLNGIAMLVILLSLPFRDISNELLYFVMVICVSFIMTICSGLMFVDIWRISKLIQRYENEDSIDYLTGLGNVREFDRQLNATSRYEHQAISLLLIDIDDFKEVNDQYDHVAGDAVLRQIAQVLNNYIPVGTKAFRNGGEEFSVILVDVSLDSAIKLAESIRQGVRNTTFHLPNKETISLTVSIGVGYLQKEELKSHRKIFKDADDMLYAAKEHGQDTVMFNPIIK</sequence>
<feature type="domain" description="GGDEF" evidence="7">
    <location>
        <begin position="215"/>
        <end position="350"/>
    </location>
</feature>
<dbReference type="PROSITE" id="PS50887">
    <property type="entry name" value="GGDEF"/>
    <property type="match status" value="1"/>
</dbReference>
<dbReference type="InterPro" id="IPR000160">
    <property type="entry name" value="GGDEF_dom"/>
</dbReference>
<dbReference type="Pfam" id="PF07694">
    <property type="entry name" value="5TM-5TMR_LYT"/>
    <property type="match status" value="1"/>
</dbReference>
<feature type="transmembrane region" description="Helical" evidence="6">
    <location>
        <begin position="150"/>
        <end position="172"/>
    </location>
</feature>
<accession>A0A4R6BWN0</accession>
<feature type="transmembrane region" description="Helical" evidence="6">
    <location>
        <begin position="101"/>
        <end position="118"/>
    </location>
</feature>
<dbReference type="GO" id="GO:1902201">
    <property type="term" value="P:negative regulation of bacterial-type flagellum-dependent cell motility"/>
    <property type="evidence" value="ECO:0007669"/>
    <property type="project" value="TreeGrafter"/>
</dbReference>
<dbReference type="GO" id="GO:0071555">
    <property type="term" value="P:cell wall organization"/>
    <property type="evidence" value="ECO:0007669"/>
    <property type="project" value="InterPro"/>
</dbReference>
<dbReference type="PANTHER" id="PTHR45138">
    <property type="entry name" value="REGULATORY COMPONENTS OF SENSORY TRANSDUCTION SYSTEM"/>
    <property type="match status" value="1"/>
</dbReference>
<dbReference type="PANTHER" id="PTHR45138:SF9">
    <property type="entry name" value="DIGUANYLATE CYCLASE DGCM-RELATED"/>
    <property type="match status" value="1"/>
</dbReference>
<dbReference type="RefSeq" id="WP_133443223.1">
    <property type="nucleotide sequence ID" value="NZ_SCWB01000003.1"/>
</dbReference>
<evidence type="ECO:0000256" key="3">
    <source>
        <dbReference type="ARBA" id="ARBA00022692"/>
    </source>
</evidence>
<dbReference type="FunFam" id="3.30.70.270:FF:000001">
    <property type="entry name" value="Diguanylate cyclase domain protein"/>
    <property type="match status" value="1"/>
</dbReference>
<dbReference type="OrthoDB" id="9759607at2"/>
<feature type="transmembrane region" description="Helical" evidence="6">
    <location>
        <begin position="36"/>
        <end position="55"/>
    </location>
</feature>
<dbReference type="CDD" id="cd01949">
    <property type="entry name" value="GGDEF"/>
    <property type="match status" value="1"/>
</dbReference>
<dbReference type="InterPro" id="IPR029787">
    <property type="entry name" value="Nucleotide_cyclase"/>
</dbReference>
<organism evidence="8 9">
    <name type="scientific">Macrococcus lamae</name>
    <dbReference type="NCBI Taxonomy" id="198484"/>
    <lineage>
        <taxon>Bacteria</taxon>
        <taxon>Bacillati</taxon>
        <taxon>Bacillota</taxon>
        <taxon>Bacilli</taxon>
        <taxon>Bacillales</taxon>
        <taxon>Staphylococcaceae</taxon>
        <taxon>Macrococcus</taxon>
    </lineage>
</organism>
<evidence type="ECO:0000256" key="5">
    <source>
        <dbReference type="ARBA" id="ARBA00023136"/>
    </source>
</evidence>
<dbReference type="EMBL" id="SCWB01000003">
    <property type="protein sequence ID" value="TDM12613.1"/>
    <property type="molecule type" value="Genomic_DNA"/>
</dbReference>
<dbReference type="SUPFAM" id="SSF55073">
    <property type="entry name" value="Nucleotide cyclase"/>
    <property type="match status" value="1"/>
</dbReference>
<keyword evidence="9" id="KW-1185">Reference proteome</keyword>
<comment type="caution">
    <text evidence="8">The sequence shown here is derived from an EMBL/GenBank/DDBJ whole genome shotgun (WGS) entry which is preliminary data.</text>
</comment>
<dbReference type="SMART" id="SM00267">
    <property type="entry name" value="GGDEF"/>
    <property type="match status" value="1"/>
</dbReference>
<protein>
    <submittedName>
        <fullName evidence="8">GGDEF domain-containing protein</fullName>
    </submittedName>
</protein>
<comment type="subcellular location">
    <subcellularLocation>
        <location evidence="1">Cell membrane</location>
        <topology evidence="1">Multi-pass membrane protein</topology>
    </subcellularLocation>
</comment>
<feature type="transmembrane region" description="Helical" evidence="6">
    <location>
        <begin position="75"/>
        <end position="94"/>
    </location>
</feature>
<evidence type="ECO:0000313" key="9">
    <source>
        <dbReference type="Proteomes" id="UP000294802"/>
    </source>
</evidence>
<dbReference type="Gene3D" id="3.30.70.270">
    <property type="match status" value="1"/>
</dbReference>
<dbReference type="Proteomes" id="UP000294802">
    <property type="component" value="Unassembled WGS sequence"/>
</dbReference>
<evidence type="ECO:0000256" key="1">
    <source>
        <dbReference type="ARBA" id="ARBA00004651"/>
    </source>
</evidence>
<gene>
    <name evidence="8" type="ORF">ERX29_03110</name>
</gene>
<name>A0A4R6BWN0_9STAP</name>
<dbReference type="GO" id="GO:0005886">
    <property type="term" value="C:plasma membrane"/>
    <property type="evidence" value="ECO:0007669"/>
    <property type="project" value="UniProtKB-SubCell"/>
</dbReference>
<dbReference type="NCBIfam" id="TIGR00254">
    <property type="entry name" value="GGDEF"/>
    <property type="match status" value="1"/>
</dbReference>
<evidence type="ECO:0000313" key="8">
    <source>
        <dbReference type="EMBL" id="TDM12613.1"/>
    </source>
</evidence>
<evidence type="ECO:0000256" key="6">
    <source>
        <dbReference type="SAM" id="Phobius"/>
    </source>
</evidence>
<keyword evidence="3 6" id="KW-0812">Transmembrane</keyword>
<dbReference type="GO" id="GO:0052621">
    <property type="term" value="F:diguanylate cyclase activity"/>
    <property type="evidence" value="ECO:0007669"/>
    <property type="project" value="TreeGrafter"/>
</dbReference>
<dbReference type="GO" id="GO:0000155">
    <property type="term" value="F:phosphorelay sensor kinase activity"/>
    <property type="evidence" value="ECO:0007669"/>
    <property type="project" value="InterPro"/>
</dbReference>
<evidence type="ECO:0000259" key="7">
    <source>
        <dbReference type="PROSITE" id="PS50887"/>
    </source>
</evidence>
<proteinExistence type="predicted"/>
<dbReference type="AlphaFoldDB" id="A0A4R6BWN0"/>
<keyword evidence="2" id="KW-1003">Cell membrane</keyword>
<feature type="transmembrane region" description="Helical" evidence="6">
    <location>
        <begin position="124"/>
        <end position="143"/>
    </location>
</feature>